<gene>
    <name evidence="1" type="ORF">H4281_33335</name>
</gene>
<comment type="caution">
    <text evidence="1">The sequence shown here is derived from an EMBL/GenBank/DDBJ whole genome shotgun (WGS) entry which is preliminary data.</text>
</comment>
<reference evidence="1 2" key="1">
    <citation type="submission" date="2020-08" db="EMBL/GenBank/DDBJ databases">
        <title>Amycolatopsis sp. nov. DR6-1 isolated from Dendrobium heterocarpum.</title>
        <authorList>
            <person name="Tedsree N."/>
            <person name="Kuncharoen N."/>
            <person name="Likhitwitayawuid K."/>
            <person name="Tanasupawat S."/>
        </authorList>
    </citation>
    <scope>NUCLEOTIDE SEQUENCE [LARGE SCALE GENOMIC DNA]</scope>
    <source>
        <strain evidence="1 2">DR6-1</strain>
    </source>
</reference>
<dbReference type="RefSeq" id="WP_182894826.1">
    <property type="nucleotide sequence ID" value="NZ_JACGZW010000012.1"/>
</dbReference>
<dbReference type="AlphaFoldDB" id="A0A7W3W4D6"/>
<dbReference type="Proteomes" id="UP000526734">
    <property type="component" value="Unassembled WGS sequence"/>
</dbReference>
<dbReference type="EMBL" id="JACGZW010000012">
    <property type="protein sequence ID" value="MBB1158057.1"/>
    <property type="molecule type" value="Genomic_DNA"/>
</dbReference>
<name>A0A7W3W4D6_9PSEU</name>
<protein>
    <submittedName>
        <fullName evidence="1">Uncharacterized protein</fullName>
    </submittedName>
</protein>
<keyword evidence="2" id="KW-1185">Reference proteome</keyword>
<evidence type="ECO:0000313" key="2">
    <source>
        <dbReference type="Proteomes" id="UP000526734"/>
    </source>
</evidence>
<sequence>MAGNDFVPVTPDQVRQLASQGKLAAHAAAARGEARRRLRAAVFEIAEPVLFRNLTRKLEAKRGHYRCAAGVRRLDDPCLDRFHNDMDAVIDDIFANARVPIASLEGWIRSRLGHATVDGYRRRRSERGALQRPRVPCWLAAELGRDPVLLALAVDILDFVGTDAAVGPGIWPVEQWAEYRVGCGADPATARQEVARDIAAVLSAMRVRPRWYADYVERPLGRKQPPSVPLQRVSAENGEDLFLVDPSGGQEPPDALTELAAVAVAAITSRIAAGETPEEVVLDVVASVFDDEPRAAEPEAVHRILAAVTAP</sequence>
<accession>A0A7W3W4D6</accession>
<proteinExistence type="predicted"/>
<evidence type="ECO:0000313" key="1">
    <source>
        <dbReference type="EMBL" id="MBB1158057.1"/>
    </source>
</evidence>
<organism evidence="1 2">
    <name type="scientific">Amycolatopsis dendrobii</name>
    <dbReference type="NCBI Taxonomy" id="2760662"/>
    <lineage>
        <taxon>Bacteria</taxon>
        <taxon>Bacillati</taxon>
        <taxon>Actinomycetota</taxon>
        <taxon>Actinomycetes</taxon>
        <taxon>Pseudonocardiales</taxon>
        <taxon>Pseudonocardiaceae</taxon>
        <taxon>Amycolatopsis</taxon>
    </lineage>
</organism>